<dbReference type="AlphaFoldDB" id="A0A517QWU3"/>
<dbReference type="EMBL" id="CP036268">
    <property type="protein sequence ID" value="QDT36038.1"/>
    <property type="molecule type" value="Genomic_DNA"/>
</dbReference>
<evidence type="ECO:0000313" key="2">
    <source>
        <dbReference type="EMBL" id="QDT36038.1"/>
    </source>
</evidence>
<proteinExistence type="predicted"/>
<dbReference type="Pfam" id="PF09609">
    <property type="entry name" value="Cas_GSU0054"/>
    <property type="match status" value="1"/>
</dbReference>
<dbReference type="KEGG" id="svp:Pan189_03930"/>
<reference evidence="2 3" key="1">
    <citation type="submission" date="2019-02" db="EMBL/GenBank/DDBJ databases">
        <title>Deep-cultivation of Planctomycetes and their phenomic and genomic characterization uncovers novel biology.</title>
        <authorList>
            <person name="Wiegand S."/>
            <person name="Jogler M."/>
            <person name="Boedeker C."/>
            <person name="Pinto D."/>
            <person name="Vollmers J."/>
            <person name="Rivas-Marin E."/>
            <person name="Kohn T."/>
            <person name="Peeters S.H."/>
            <person name="Heuer A."/>
            <person name="Rast P."/>
            <person name="Oberbeckmann S."/>
            <person name="Bunk B."/>
            <person name="Jeske O."/>
            <person name="Meyerdierks A."/>
            <person name="Storesund J.E."/>
            <person name="Kallscheuer N."/>
            <person name="Luecker S."/>
            <person name="Lage O.M."/>
            <person name="Pohl T."/>
            <person name="Merkel B.J."/>
            <person name="Hornburger P."/>
            <person name="Mueller R.-W."/>
            <person name="Bruemmer F."/>
            <person name="Labrenz M."/>
            <person name="Spormann A.M."/>
            <person name="Op den Camp H."/>
            <person name="Overmann J."/>
            <person name="Amann R."/>
            <person name="Jetten M.S.M."/>
            <person name="Mascher T."/>
            <person name="Medema M.H."/>
            <person name="Devos D.P."/>
            <person name="Kaster A.-K."/>
            <person name="Ovreas L."/>
            <person name="Rohde M."/>
            <person name="Galperin M.Y."/>
            <person name="Jogler C."/>
        </authorList>
    </citation>
    <scope>NUCLEOTIDE SEQUENCE [LARGE SCALE GENOMIC DNA]</scope>
    <source>
        <strain evidence="2 3">Pan189</strain>
    </source>
</reference>
<dbReference type="RefSeq" id="WP_145362273.1">
    <property type="nucleotide sequence ID" value="NZ_CP036268.1"/>
</dbReference>
<protein>
    <submittedName>
        <fullName evidence="2">CRISPR-associated protein, family (Cas_GSU0054)</fullName>
    </submittedName>
</protein>
<accession>A0A517QWU3</accession>
<organism evidence="2 3">
    <name type="scientific">Stratiformator vulcanicus</name>
    <dbReference type="NCBI Taxonomy" id="2527980"/>
    <lineage>
        <taxon>Bacteria</taxon>
        <taxon>Pseudomonadati</taxon>
        <taxon>Planctomycetota</taxon>
        <taxon>Planctomycetia</taxon>
        <taxon>Planctomycetales</taxon>
        <taxon>Planctomycetaceae</taxon>
        <taxon>Stratiformator</taxon>
    </lineage>
</organism>
<evidence type="ECO:0000256" key="1">
    <source>
        <dbReference type="SAM" id="MobiDB-lite"/>
    </source>
</evidence>
<evidence type="ECO:0000313" key="3">
    <source>
        <dbReference type="Proteomes" id="UP000317318"/>
    </source>
</evidence>
<feature type="region of interest" description="Disordered" evidence="1">
    <location>
        <begin position="503"/>
        <end position="544"/>
    </location>
</feature>
<gene>
    <name evidence="2" type="ORF">Pan189_03930</name>
</gene>
<dbReference type="OrthoDB" id="128883at2"/>
<keyword evidence="3" id="KW-1185">Reference proteome</keyword>
<dbReference type="Proteomes" id="UP000317318">
    <property type="component" value="Chromosome"/>
</dbReference>
<dbReference type="InterPro" id="IPR019089">
    <property type="entry name" value="Cas_GSU0054"/>
</dbReference>
<feature type="compositionally biased region" description="Polar residues" evidence="1">
    <location>
        <begin position="432"/>
        <end position="446"/>
    </location>
</feature>
<dbReference type="NCBIfam" id="TIGR02165">
    <property type="entry name" value="cas5_6_GSU0054"/>
    <property type="match status" value="1"/>
</dbReference>
<sequence>MPDLTIAWEYLTGYAVATDPTNRDQAEWPPHPARVFMALAAAWFETEPGVDADEIARQDYAAEADVLRVIERLGEPELHLPRVDAASERSIVTVYVPVNDKAGPSAATIQATPAMTRSRQPRTFPRRYVGSEPCRLHWAEADAIESHRDALDRLCAKVTRIGHSSSLVRMWVADDDAGPDAGEVWVPEELSSQHFCRAISPGLLDSLPDQTQIPRIERFAELVAEIQDAERDVAAMKGSGDKTLQKAARERQKIAKKAYEEQTGEKYKANAATPARLRPHVGQRTGYARVKARPSELRSSHFDSDLLILAQESGPRLLLATTLKATAALRRAVMDAAGGEVPDWVSGHAADGKPADRQFGHLSFLPLPFVGREHADGHLLGLALAFPEDVTRSERGQILGPLLIDESGRAKAVTLDLHGIGKVTLQKRSWDEPSQTLDPETWTGSGNRRPGSECWASVTPVVLDRFPKADRRNDRIAWEEEVREIIRGGVDRIGLPRPEQIDVDTTSWHRGSPRATSKRRKLRTDRGDAAPQTVATGGGFPPYPSKGTNASRPQVHVFLRFADPVIGPIAIGAGRYRGYGFFKPWRAGS</sequence>
<feature type="region of interest" description="Disordered" evidence="1">
    <location>
        <begin position="431"/>
        <end position="453"/>
    </location>
</feature>
<name>A0A517QWU3_9PLAN</name>